<keyword evidence="2" id="KW-0472">Membrane</keyword>
<name>A0A495X7A1_9PSEU</name>
<feature type="transmembrane region" description="Helical" evidence="2">
    <location>
        <begin position="6"/>
        <end position="28"/>
    </location>
</feature>
<evidence type="ECO:0000313" key="4">
    <source>
        <dbReference type="Proteomes" id="UP000272729"/>
    </source>
</evidence>
<proteinExistence type="predicted"/>
<dbReference type="Proteomes" id="UP000272729">
    <property type="component" value="Unassembled WGS sequence"/>
</dbReference>
<evidence type="ECO:0000256" key="1">
    <source>
        <dbReference type="SAM" id="MobiDB-lite"/>
    </source>
</evidence>
<evidence type="ECO:0000256" key="2">
    <source>
        <dbReference type="SAM" id="Phobius"/>
    </source>
</evidence>
<gene>
    <name evidence="3" type="ORF">DFJ66_2667</name>
</gene>
<dbReference type="EMBL" id="RBXR01000001">
    <property type="protein sequence ID" value="RKT69439.1"/>
    <property type="molecule type" value="Genomic_DNA"/>
</dbReference>
<reference evidence="3 4" key="1">
    <citation type="submission" date="2018-10" db="EMBL/GenBank/DDBJ databases">
        <title>Sequencing the genomes of 1000 actinobacteria strains.</title>
        <authorList>
            <person name="Klenk H.-P."/>
        </authorList>
    </citation>
    <scope>NUCLEOTIDE SEQUENCE [LARGE SCALE GENOMIC DNA]</scope>
    <source>
        <strain evidence="3 4">DSM 43911</strain>
    </source>
</reference>
<organism evidence="3 4">
    <name type="scientific">Saccharothrix variisporea</name>
    <dbReference type="NCBI Taxonomy" id="543527"/>
    <lineage>
        <taxon>Bacteria</taxon>
        <taxon>Bacillati</taxon>
        <taxon>Actinomycetota</taxon>
        <taxon>Actinomycetes</taxon>
        <taxon>Pseudonocardiales</taxon>
        <taxon>Pseudonocardiaceae</taxon>
        <taxon>Saccharothrix</taxon>
    </lineage>
</organism>
<keyword evidence="2" id="KW-1133">Transmembrane helix</keyword>
<protein>
    <submittedName>
        <fullName evidence="3">Uncharacterized protein</fullName>
    </submittedName>
</protein>
<dbReference type="RefSeq" id="WP_121221207.1">
    <property type="nucleotide sequence ID" value="NZ_JBIUBA010000002.1"/>
</dbReference>
<keyword evidence="4" id="KW-1185">Reference proteome</keyword>
<sequence length="213" mass="23981">MADPSIWPNVVTAVATLGAGWGTVTLTLRHNNKRFALEQQDRIRADQRQAVVDLLHAGHEWVVEARAMLRYLPIEQDLQKVGDSPFMSAYNEKETEFRRRLVTARVVITEPGVAATVRALSGFYGEMPNLFHGIMNAERDPRGVPVPEPLAALWIVILQAEEKLQEIETAALERFSKPDPPPAPRRFLRRRKAAEPAAPKMLEQPPHEPDSSR</sequence>
<dbReference type="AlphaFoldDB" id="A0A495X7A1"/>
<accession>A0A495X7A1</accession>
<comment type="caution">
    <text evidence="3">The sequence shown here is derived from an EMBL/GenBank/DDBJ whole genome shotgun (WGS) entry which is preliminary data.</text>
</comment>
<evidence type="ECO:0000313" key="3">
    <source>
        <dbReference type="EMBL" id="RKT69439.1"/>
    </source>
</evidence>
<keyword evidence="2" id="KW-0812">Transmembrane</keyword>
<feature type="region of interest" description="Disordered" evidence="1">
    <location>
        <begin position="171"/>
        <end position="213"/>
    </location>
</feature>